<evidence type="ECO:0000313" key="4">
    <source>
        <dbReference type="Proteomes" id="UP000887565"/>
    </source>
</evidence>
<dbReference type="InterPro" id="IPR013783">
    <property type="entry name" value="Ig-like_fold"/>
</dbReference>
<keyword evidence="2" id="KW-1133">Transmembrane helix</keyword>
<proteinExistence type="predicted"/>
<evidence type="ECO:0000259" key="3">
    <source>
        <dbReference type="PROSITE" id="PS50202"/>
    </source>
</evidence>
<accession>A0A915KPF8</accession>
<dbReference type="Proteomes" id="UP000887565">
    <property type="component" value="Unplaced"/>
</dbReference>
<dbReference type="PROSITE" id="PS50202">
    <property type="entry name" value="MSP"/>
    <property type="match status" value="1"/>
</dbReference>
<feature type="transmembrane region" description="Helical" evidence="2">
    <location>
        <begin position="230"/>
        <end position="252"/>
    </location>
</feature>
<feature type="region of interest" description="Disordered" evidence="1">
    <location>
        <begin position="1"/>
        <end position="50"/>
    </location>
</feature>
<dbReference type="SUPFAM" id="SSF49354">
    <property type="entry name" value="PapD-like"/>
    <property type="match status" value="1"/>
</dbReference>
<keyword evidence="2" id="KW-0472">Membrane</keyword>
<feature type="domain" description="MSP" evidence="3">
    <location>
        <begin position="46"/>
        <end position="186"/>
    </location>
</feature>
<name>A0A915KPF8_ROMCU</name>
<reference evidence="5" key="1">
    <citation type="submission" date="2022-11" db="UniProtKB">
        <authorList>
            <consortium name="WormBaseParasite"/>
        </authorList>
    </citation>
    <scope>IDENTIFICATION</scope>
</reference>
<sequence length="262" mass="30248">MELAGQSKSKMTAAADDQLMDSSADAQQEEYGPTRSPKTNIQQAQGLEGESQTTSLTFEFSAINFDKKLLRKKKRGFADVELMNASSELVVYKMKCDHYYDMTAKPNFFGILEPGERYNLQLIVFPQSLGVLRRNFLLFETFFVGGSEVYDQDYTSSSASNIDIVRVWENVLESDLTRTKLGITFKPFTNREKEITERYVVHFDRFPDQTEKSRLDRYRKIIEQLKRENIASLSLLFLIGLFLVGCFFGDVYQMDDRILDIF</sequence>
<feature type="compositionally biased region" description="Polar residues" evidence="1">
    <location>
        <begin position="36"/>
        <end position="50"/>
    </location>
</feature>
<dbReference type="InterPro" id="IPR000535">
    <property type="entry name" value="MSP_dom"/>
</dbReference>
<keyword evidence="4" id="KW-1185">Reference proteome</keyword>
<protein>
    <submittedName>
        <fullName evidence="5">MSP domain-containing protein</fullName>
    </submittedName>
</protein>
<feature type="compositionally biased region" description="Polar residues" evidence="1">
    <location>
        <begin position="1"/>
        <end position="10"/>
    </location>
</feature>
<evidence type="ECO:0000313" key="5">
    <source>
        <dbReference type="WBParaSite" id="nRc.2.0.1.t40339-RA"/>
    </source>
</evidence>
<evidence type="ECO:0000256" key="2">
    <source>
        <dbReference type="SAM" id="Phobius"/>
    </source>
</evidence>
<dbReference type="WBParaSite" id="nRc.2.0.1.t40339-RA">
    <property type="protein sequence ID" value="nRc.2.0.1.t40339-RA"/>
    <property type="gene ID" value="nRc.2.0.1.g40339"/>
</dbReference>
<dbReference type="Gene3D" id="2.60.40.10">
    <property type="entry name" value="Immunoglobulins"/>
    <property type="match status" value="1"/>
</dbReference>
<dbReference type="InterPro" id="IPR008962">
    <property type="entry name" value="PapD-like_sf"/>
</dbReference>
<keyword evidence="2" id="KW-0812">Transmembrane</keyword>
<evidence type="ECO:0000256" key="1">
    <source>
        <dbReference type="SAM" id="MobiDB-lite"/>
    </source>
</evidence>
<organism evidence="4 5">
    <name type="scientific">Romanomermis culicivorax</name>
    <name type="common">Nematode worm</name>
    <dbReference type="NCBI Taxonomy" id="13658"/>
    <lineage>
        <taxon>Eukaryota</taxon>
        <taxon>Metazoa</taxon>
        <taxon>Ecdysozoa</taxon>
        <taxon>Nematoda</taxon>
        <taxon>Enoplea</taxon>
        <taxon>Dorylaimia</taxon>
        <taxon>Mermithida</taxon>
        <taxon>Mermithoidea</taxon>
        <taxon>Mermithidae</taxon>
        <taxon>Romanomermis</taxon>
    </lineage>
</organism>
<dbReference type="AlphaFoldDB" id="A0A915KPF8"/>